<reference evidence="1" key="1">
    <citation type="submission" date="2021-01" db="EMBL/GenBank/DDBJ databases">
        <authorList>
            <consortium name="Genoscope - CEA"/>
            <person name="William W."/>
        </authorList>
    </citation>
    <scope>NUCLEOTIDE SEQUENCE</scope>
</reference>
<sequence>MGMRSEKSSSNSPFLCFSGDISGTDLSSHLIHFWEARNTAKTERVQLIKSCSKIPTSPQTGNHLHPHQNRC</sequence>
<proteinExistence type="predicted"/>
<evidence type="ECO:0000313" key="1">
    <source>
        <dbReference type="EMBL" id="CAF1702222.1"/>
    </source>
</evidence>
<dbReference type="AlphaFoldDB" id="A0A816I6W6"/>
<organism evidence="1">
    <name type="scientific">Brassica napus</name>
    <name type="common">Rape</name>
    <dbReference type="NCBI Taxonomy" id="3708"/>
    <lineage>
        <taxon>Eukaryota</taxon>
        <taxon>Viridiplantae</taxon>
        <taxon>Streptophyta</taxon>
        <taxon>Embryophyta</taxon>
        <taxon>Tracheophyta</taxon>
        <taxon>Spermatophyta</taxon>
        <taxon>Magnoliopsida</taxon>
        <taxon>eudicotyledons</taxon>
        <taxon>Gunneridae</taxon>
        <taxon>Pentapetalae</taxon>
        <taxon>rosids</taxon>
        <taxon>malvids</taxon>
        <taxon>Brassicales</taxon>
        <taxon>Brassicaceae</taxon>
        <taxon>Brassiceae</taxon>
        <taxon>Brassica</taxon>
    </lineage>
</organism>
<name>A0A816I6W6_BRANA</name>
<dbReference type="Proteomes" id="UP001295469">
    <property type="component" value="Chromosome C03"/>
</dbReference>
<dbReference type="EMBL" id="HG994367">
    <property type="protein sequence ID" value="CAF1702222.1"/>
    <property type="molecule type" value="Genomic_DNA"/>
</dbReference>
<accession>A0A816I6W6</accession>
<gene>
    <name evidence="1" type="ORF">DARMORV10_C03P34830.1</name>
</gene>
<protein>
    <submittedName>
        <fullName evidence="1">(rape) hypothetical protein</fullName>
    </submittedName>
</protein>